<comment type="similarity">
    <text evidence="3">Belongs to the glutathione peroxidase family.</text>
</comment>
<gene>
    <name evidence="10" type="ORF">NMOB1V02_LOCUS7889</name>
</gene>
<dbReference type="InterPro" id="IPR000889">
    <property type="entry name" value="Glutathione_peroxidase"/>
</dbReference>
<evidence type="ECO:0000256" key="7">
    <source>
        <dbReference type="ARBA" id="ARBA00022729"/>
    </source>
</evidence>
<evidence type="ECO:0000313" key="10">
    <source>
        <dbReference type="EMBL" id="CAD7280227.1"/>
    </source>
</evidence>
<feature type="chain" id="PRO_5036403001" description="glutathione peroxidase" evidence="9">
    <location>
        <begin position="17"/>
        <end position="177"/>
    </location>
</feature>
<evidence type="ECO:0000256" key="8">
    <source>
        <dbReference type="ARBA" id="ARBA00023002"/>
    </source>
</evidence>
<accession>A0A7R9BU35</accession>
<evidence type="ECO:0000256" key="2">
    <source>
        <dbReference type="ARBA" id="ARBA00004613"/>
    </source>
</evidence>
<feature type="signal peptide" evidence="9">
    <location>
        <begin position="1"/>
        <end position="16"/>
    </location>
</feature>
<dbReference type="SUPFAM" id="SSF52833">
    <property type="entry name" value="Thioredoxin-like"/>
    <property type="match status" value="1"/>
</dbReference>
<dbReference type="PROSITE" id="PS51355">
    <property type="entry name" value="GLUTATHIONE_PEROXID_3"/>
    <property type="match status" value="1"/>
</dbReference>
<evidence type="ECO:0000256" key="6">
    <source>
        <dbReference type="ARBA" id="ARBA00022559"/>
    </source>
</evidence>
<dbReference type="OrthoDB" id="446890at2759"/>
<dbReference type="EMBL" id="CAJPEX010002025">
    <property type="protein sequence ID" value="CAG0920379.1"/>
    <property type="molecule type" value="Genomic_DNA"/>
</dbReference>
<dbReference type="GO" id="GO:0004602">
    <property type="term" value="F:glutathione peroxidase activity"/>
    <property type="evidence" value="ECO:0007669"/>
    <property type="project" value="UniProtKB-EC"/>
</dbReference>
<keyword evidence="7 9" id="KW-0732">Signal</keyword>
<evidence type="ECO:0000256" key="4">
    <source>
        <dbReference type="ARBA" id="ARBA00012310"/>
    </source>
</evidence>
<dbReference type="PANTHER" id="PTHR11592:SF88">
    <property type="entry name" value="GLUTATHIONE PEROXIDASE-RELATED"/>
    <property type="match status" value="1"/>
</dbReference>
<dbReference type="AlphaFoldDB" id="A0A7R9BU35"/>
<keyword evidence="5" id="KW-0964">Secreted</keyword>
<sequence>MLRSGLLFAFFGLVAGQAKYCEPVAPGSVHDFSATLLDGSDTVNFADYAGKQEPGANATEIYNALANVRPGGGFVPNFQLFAKSEVNGPNASALYKYLKGECQSPLEPFLDKLRLAYDSLNSRDIRWNFEKFLIDRDGKPYARFAPYTIPEDIPPFIEELLALDSETKRHQSPLLSL</sequence>
<dbReference type="GO" id="GO:0005576">
    <property type="term" value="C:extracellular region"/>
    <property type="evidence" value="ECO:0007669"/>
    <property type="project" value="UniProtKB-SubCell"/>
</dbReference>
<dbReference type="GO" id="GO:0006979">
    <property type="term" value="P:response to oxidative stress"/>
    <property type="evidence" value="ECO:0007669"/>
    <property type="project" value="InterPro"/>
</dbReference>
<organism evidence="10">
    <name type="scientific">Notodromas monacha</name>
    <dbReference type="NCBI Taxonomy" id="399045"/>
    <lineage>
        <taxon>Eukaryota</taxon>
        <taxon>Metazoa</taxon>
        <taxon>Ecdysozoa</taxon>
        <taxon>Arthropoda</taxon>
        <taxon>Crustacea</taxon>
        <taxon>Oligostraca</taxon>
        <taxon>Ostracoda</taxon>
        <taxon>Podocopa</taxon>
        <taxon>Podocopida</taxon>
        <taxon>Cypridocopina</taxon>
        <taxon>Cypridoidea</taxon>
        <taxon>Cyprididae</taxon>
        <taxon>Notodromas</taxon>
    </lineage>
</organism>
<evidence type="ECO:0000313" key="11">
    <source>
        <dbReference type="Proteomes" id="UP000678499"/>
    </source>
</evidence>
<evidence type="ECO:0000256" key="5">
    <source>
        <dbReference type="ARBA" id="ARBA00022525"/>
    </source>
</evidence>
<proteinExistence type="inferred from homology"/>
<dbReference type="Gene3D" id="3.40.30.10">
    <property type="entry name" value="Glutaredoxin"/>
    <property type="match status" value="1"/>
</dbReference>
<comment type="subcellular location">
    <subcellularLocation>
        <location evidence="2">Secreted</location>
    </subcellularLocation>
</comment>
<evidence type="ECO:0000256" key="9">
    <source>
        <dbReference type="SAM" id="SignalP"/>
    </source>
</evidence>
<keyword evidence="6" id="KW-0575">Peroxidase</keyword>
<evidence type="ECO:0000256" key="1">
    <source>
        <dbReference type="ARBA" id="ARBA00000217"/>
    </source>
</evidence>
<evidence type="ECO:0000256" key="3">
    <source>
        <dbReference type="ARBA" id="ARBA00006926"/>
    </source>
</evidence>
<dbReference type="Pfam" id="PF00255">
    <property type="entry name" value="GSHPx"/>
    <property type="match status" value="1"/>
</dbReference>
<dbReference type="PANTHER" id="PTHR11592">
    <property type="entry name" value="GLUTATHIONE PEROXIDASE"/>
    <property type="match status" value="1"/>
</dbReference>
<dbReference type="InterPro" id="IPR036249">
    <property type="entry name" value="Thioredoxin-like_sf"/>
</dbReference>
<reference evidence="10" key="1">
    <citation type="submission" date="2020-11" db="EMBL/GenBank/DDBJ databases">
        <authorList>
            <person name="Tran Van P."/>
        </authorList>
    </citation>
    <scope>NUCLEOTIDE SEQUENCE</scope>
</reference>
<keyword evidence="11" id="KW-1185">Reference proteome</keyword>
<comment type="catalytic activity">
    <reaction evidence="1">
        <text>2 glutathione + H2O2 = glutathione disulfide + 2 H2O</text>
        <dbReference type="Rhea" id="RHEA:16833"/>
        <dbReference type="ChEBI" id="CHEBI:15377"/>
        <dbReference type="ChEBI" id="CHEBI:16240"/>
        <dbReference type="ChEBI" id="CHEBI:57925"/>
        <dbReference type="ChEBI" id="CHEBI:58297"/>
        <dbReference type="EC" id="1.11.1.9"/>
    </reaction>
</comment>
<protein>
    <recommendedName>
        <fullName evidence="4">glutathione peroxidase</fullName>
        <ecNumber evidence="4">1.11.1.9</ecNumber>
    </recommendedName>
</protein>
<keyword evidence="8" id="KW-0560">Oxidoreductase</keyword>
<dbReference type="EC" id="1.11.1.9" evidence="4"/>
<dbReference type="PIRSF" id="PIRSF000303">
    <property type="entry name" value="Glutathion_perox"/>
    <property type="match status" value="1"/>
</dbReference>
<dbReference type="EMBL" id="OA884062">
    <property type="protein sequence ID" value="CAD7280227.1"/>
    <property type="molecule type" value="Genomic_DNA"/>
</dbReference>
<dbReference type="Proteomes" id="UP000678499">
    <property type="component" value="Unassembled WGS sequence"/>
</dbReference>
<name>A0A7R9BU35_9CRUS</name>